<evidence type="ECO:0000256" key="2">
    <source>
        <dbReference type="ARBA" id="ARBA00022946"/>
    </source>
</evidence>
<dbReference type="PANTHER" id="PTHR31403">
    <property type="entry name" value="PHOSPHOLIPASE A1-IBETA2, CHLOROPLASTIC"/>
    <property type="match status" value="1"/>
</dbReference>
<dbReference type="InParanoid" id="A0A395JLU8"/>
<proteinExistence type="predicted"/>
<evidence type="ECO:0000256" key="1">
    <source>
        <dbReference type="ARBA" id="ARBA00022801"/>
    </source>
</evidence>
<keyword evidence="8" id="KW-1185">Reference proteome</keyword>
<dbReference type="InterPro" id="IPR029058">
    <property type="entry name" value="AB_hydrolase_fold"/>
</dbReference>
<feature type="domain" description="Fungal lipase-type" evidence="6">
    <location>
        <begin position="109"/>
        <end position="247"/>
    </location>
</feature>
<keyword evidence="3" id="KW-0442">Lipid degradation</keyword>
<dbReference type="GO" id="GO:0016042">
    <property type="term" value="P:lipid catabolic process"/>
    <property type="evidence" value="ECO:0007669"/>
    <property type="project" value="UniProtKB-KW"/>
</dbReference>
<dbReference type="PANTHER" id="PTHR31403:SF7">
    <property type="entry name" value="PHOSPHOLIPASE A1-IGAMMA3, CHLOROPLASTIC"/>
    <property type="match status" value="1"/>
</dbReference>
<evidence type="ECO:0000256" key="5">
    <source>
        <dbReference type="SAM" id="SignalP"/>
    </source>
</evidence>
<dbReference type="Gene3D" id="3.40.50.1820">
    <property type="entry name" value="alpha/beta hydrolase"/>
    <property type="match status" value="1"/>
</dbReference>
<dbReference type="GO" id="GO:0004620">
    <property type="term" value="F:phospholipase activity"/>
    <property type="evidence" value="ECO:0007669"/>
    <property type="project" value="UniProtKB-ARBA"/>
</dbReference>
<dbReference type="CDD" id="cd00519">
    <property type="entry name" value="Lipase_3"/>
    <property type="match status" value="1"/>
</dbReference>
<dbReference type="AlphaFoldDB" id="A0A395JLU8"/>
<dbReference type="SUPFAM" id="SSF53474">
    <property type="entry name" value="alpha/beta-Hydrolases"/>
    <property type="match status" value="1"/>
</dbReference>
<dbReference type="PROSITE" id="PS51257">
    <property type="entry name" value="PROKAR_LIPOPROTEIN"/>
    <property type="match status" value="1"/>
</dbReference>
<dbReference type="Proteomes" id="UP000253083">
    <property type="component" value="Unassembled WGS sequence"/>
</dbReference>
<dbReference type="RefSeq" id="WP_170132134.1">
    <property type="nucleotide sequence ID" value="NZ_QNRT01000005.1"/>
</dbReference>
<accession>A0A395JLU8</accession>
<dbReference type="Pfam" id="PF01764">
    <property type="entry name" value="Lipase_3"/>
    <property type="match status" value="1"/>
</dbReference>
<reference evidence="7 8" key="1">
    <citation type="submission" date="2018-06" db="EMBL/GenBank/DDBJ databases">
        <title>Genomic Encyclopedia of Type Strains, Phase IV (KMG-IV): sequencing the most valuable type-strain genomes for metagenomic binning, comparative biology and taxonomic classification.</title>
        <authorList>
            <person name="Goeker M."/>
        </authorList>
    </citation>
    <scope>NUCLEOTIDE SEQUENCE [LARGE SCALE GENOMIC DNA]</scope>
    <source>
        <strain evidence="7 8">DSM 24032</strain>
    </source>
</reference>
<dbReference type="InterPro" id="IPR002921">
    <property type="entry name" value="Fungal_lipase-type"/>
</dbReference>
<evidence type="ECO:0000256" key="4">
    <source>
        <dbReference type="ARBA" id="ARBA00023098"/>
    </source>
</evidence>
<evidence type="ECO:0000313" key="8">
    <source>
        <dbReference type="Proteomes" id="UP000253083"/>
    </source>
</evidence>
<evidence type="ECO:0000259" key="6">
    <source>
        <dbReference type="Pfam" id="PF01764"/>
    </source>
</evidence>
<feature type="chain" id="PRO_5017189642" evidence="5">
    <location>
        <begin position="20"/>
        <end position="303"/>
    </location>
</feature>
<keyword evidence="1" id="KW-0378">Hydrolase</keyword>
<gene>
    <name evidence="7" type="ORF">DFR28_10599</name>
</gene>
<sequence>MIKPLCLTMLVAYFLTACATAGRDSVPLSQAEEVGFSQQEIIDFGQMVNLTYDQFHRYSSDFSPPAPDTFVAGYRATQNLHSQDKPSDSKREFYGYLARSNADPQHLIIAVRGTSDAAEWLDDVKFDKVPFSHNAKHGRVELGFKQVFDRFAISDFGSRHDVSLDEYLAALEDVSMITVVGHSLGSSLATLMAFDFSVKGYADEIRILTFASPRTGDHHFSAAFVAQVPNSLRVVNEPDLVPRVPPRLFKFRHVWHELKIDSRLHSRVKRSVTCFHSLSTYLYVLTRSQHASQFEPTAECLAL</sequence>
<dbReference type="EMBL" id="QNRT01000005">
    <property type="protein sequence ID" value="RBP48760.1"/>
    <property type="molecule type" value="Genomic_DNA"/>
</dbReference>
<name>A0A395JLU8_9GAMM</name>
<evidence type="ECO:0000313" key="7">
    <source>
        <dbReference type="EMBL" id="RBP48760.1"/>
    </source>
</evidence>
<feature type="signal peptide" evidence="5">
    <location>
        <begin position="1"/>
        <end position="19"/>
    </location>
</feature>
<protein>
    <submittedName>
        <fullName evidence="7">Lipase (Class 3)</fullName>
    </submittedName>
</protein>
<evidence type="ECO:0000256" key="3">
    <source>
        <dbReference type="ARBA" id="ARBA00022963"/>
    </source>
</evidence>
<keyword evidence="5" id="KW-0732">Signal</keyword>
<keyword evidence="2" id="KW-0809">Transit peptide</keyword>
<comment type="caution">
    <text evidence="7">The sequence shown here is derived from an EMBL/GenBank/DDBJ whole genome shotgun (WGS) entry which is preliminary data.</text>
</comment>
<organism evidence="7 8">
    <name type="scientific">Arenicella xantha</name>
    <dbReference type="NCBI Taxonomy" id="644221"/>
    <lineage>
        <taxon>Bacteria</taxon>
        <taxon>Pseudomonadati</taxon>
        <taxon>Pseudomonadota</taxon>
        <taxon>Gammaproteobacteria</taxon>
        <taxon>Arenicellales</taxon>
        <taxon>Arenicellaceae</taxon>
        <taxon>Arenicella</taxon>
    </lineage>
</organism>
<keyword evidence="4" id="KW-0443">Lipid metabolism</keyword>